<evidence type="ECO:0000313" key="2">
    <source>
        <dbReference type="EMBL" id="CAH0476480.1"/>
    </source>
</evidence>
<feature type="compositionally biased region" description="Basic residues" evidence="1">
    <location>
        <begin position="93"/>
        <end position="104"/>
    </location>
</feature>
<organism evidence="2 5">
    <name type="scientific">Peronospora belbahrii</name>
    <dbReference type="NCBI Taxonomy" id="622444"/>
    <lineage>
        <taxon>Eukaryota</taxon>
        <taxon>Sar</taxon>
        <taxon>Stramenopiles</taxon>
        <taxon>Oomycota</taxon>
        <taxon>Peronosporomycetes</taxon>
        <taxon>Peronosporales</taxon>
        <taxon>Peronosporaceae</taxon>
        <taxon>Peronospora</taxon>
    </lineage>
</organism>
<feature type="region of interest" description="Disordered" evidence="1">
    <location>
        <begin position="1"/>
        <end position="105"/>
    </location>
</feature>
<evidence type="ECO:0000313" key="5">
    <source>
        <dbReference type="Proteomes" id="UP001160483"/>
    </source>
</evidence>
<gene>
    <name evidence="3" type="ORF">PBS001_LOCUS6935</name>
    <name evidence="2" type="ORF">PBS003_LOCUS3260</name>
</gene>
<comment type="caution">
    <text evidence="2">The sequence shown here is derived from an EMBL/GenBank/DDBJ whole genome shotgun (WGS) entry which is preliminary data.</text>
</comment>
<evidence type="ECO:0000313" key="4">
    <source>
        <dbReference type="Proteomes" id="UP001158986"/>
    </source>
</evidence>
<reference evidence="2 4" key="1">
    <citation type="submission" date="2021-11" db="EMBL/GenBank/DDBJ databases">
        <authorList>
            <person name="Islam A."/>
            <person name="Islam S."/>
            <person name="Flora M.S."/>
            <person name="Rahman M."/>
            <person name="Ziaur R.M."/>
            <person name="Epstein J.H."/>
            <person name="Hassan M."/>
            <person name="Klassen M."/>
            <person name="Woodard K."/>
            <person name="Webb A."/>
            <person name="Webby R.J."/>
            <person name="El Zowalaty M.E."/>
        </authorList>
    </citation>
    <scope>NUCLEOTIDE SEQUENCE</scope>
    <source>
        <strain evidence="3">Pbs1</strain>
        <strain evidence="2">Pbs3</strain>
    </source>
</reference>
<evidence type="ECO:0000313" key="3">
    <source>
        <dbReference type="EMBL" id="CAH0520456.1"/>
    </source>
</evidence>
<feature type="compositionally biased region" description="Basic and acidic residues" evidence="1">
    <location>
        <begin position="34"/>
        <end position="72"/>
    </location>
</feature>
<accession>A0AAU9KSZ7</accession>
<feature type="compositionally biased region" description="Polar residues" evidence="1">
    <location>
        <begin position="17"/>
        <end position="29"/>
    </location>
</feature>
<sequence>MSALEAQKENVYLHSGNGANQDKVVSTPQRGFVIHKDSESTGRKGLEKRSADKRRALGDISNKQRDCQRSNKSDGITSAKKVGAIESVEKEKRKSTKKKIKTPLKTKAVASLEPKTEIKLLRADEVPDVEFAYGGLSSPKSDSAYLKGLHDEIVQDILNDETPTLFDDFDPAHGIDTWCNEKAMLESGKPPSPWWSTELEKTDLQEKVEEQYPVLDDMPPPDDFSNDSLGDLDADQLLEDILSVDVEAVCTE</sequence>
<dbReference type="EMBL" id="CAKKTJ010000155">
    <property type="protein sequence ID" value="CAH0476480.1"/>
    <property type="molecule type" value="Genomic_DNA"/>
</dbReference>
<dbReference type="Proteomes" id="UP001160483">
    <property type="component" value="Unassembled WGS sequence"/>
</dbReference>
<evidence type="ECO:0000256" key="1">
    <source>
        <dbReference type="SAM" id="MobiDB-lite"/>
    </source>
</evidence>
<dbReference type="Proteomes" id="UP001158986">
    <property type="component" value="Unassembled WGS sequence"/>
</dbReference>
<keyword evidence="4" id="KW-1185">Reference proteome</keyword>
<proteinExistence type="predicted"/>
<feature type="region of interest" description="Disordered" evidence="1">
    <location>
        <begin position="212"/>
        <end position="231"/>
    </location>
</feature>
<protein>
    <submittedName>
        <fullName evidence="2">Uncharacterized protein</fullName>
    </submittedName>
</protein>
<dbReference type="AlphaFoldDB" id="A0AAU9KSZ7"/>
<name>A0AAU9KSZ7_9STRA</name>
<dbReference type="EMBL" id="CAKLCB010000358">
    <property type="protein sequence ID" value="CAH0520456.1"/>
    <property type="molecule type" value="Genomic_DNA"/>
</dbReference>